<evidence type="ECO:0000256" key="1">
    <source>
        <dbReference type="RuleBase" id="RU000487"/>
    </source>
</evidence>
<feature type="compositionally biased region" description="Basic and acidic residues" evidence="2">
    <location>
        <begin position="205"/>
        <end position="230"/>
    </location>
</feature>
<dbReference type="PRINTS" id="PR00190">
    <property type="entry name" value="ACTIN"/>
</dbReference>
<dbReference type="InterPro" id="IPR020902">
    <property type="entry name" value="Actin/actin-like_CS"/>
</dbReference>
<feature type="region of interest" description="Disordered" evidence="2">
    <location>
        <begin position="275"/>
        <end position="307"/>
    </location>
</feature>
<dbReference type="CDD" id="cd13397">
    <property type="entry name" value="ASKHA_NBD_actin_Arp-T1-3"/>
    <property type="match status" value="1"/>
</dbReference>
<evidence type="ECO:0000256" key="2">
    <source>
        <dbReference type="SAM" id="MobiDB-lite"/>
    </source>
</evidence>
<dbReference type="InterPro" id="IPR043129">
    <property type="entry name" value="ATPase_NBD"/>
</dbReference>
<feature type="compositionally biased region" description="Acidic residues" evidence="2">
    <location>
        <begin position="297"/>
        <end position="307"/>
    </location>
</feature>
<feature type="region of interest" description="Disordered" evidence="2">
    <location>
        <begin position="940"/>
        <end position="986"/>
    </location>
</feature>
<feature type="region of interest" description="Disordered" evidence="2">
    <location>
        <begin position="475"/>
        <end position="519"/>
    </location>
</feature>
<dbReference type="SMART" id="SM00268">
    <property type="entry name" value="ACTIN"/>
    <property type="match status" value="1"/>
</dbReference>
<dbReference type="Pfam" id="PF00022">
    <property type="entry name" value="Actin"/>
    <property type="match status" value="1"/>
</dbReference>
<dbReference type="PANTHER" id="PTHR11937">
    <property type="entry name" value="ACTIN"/>
    <property type="match status" value="1"/>
</dbReference>
<organism evidence="3 4">
    <name type="scientific">Gadus morhua</name>
    <name type="common">Atlantic cod</name>
    <dbReference type="NCBI Taxonomy" id="8049"/>
    <lineage>
        <taxon>Eukaryota</taxon>
        <taxon>Metazoa</taxon>
        <taxon>Chordata</taxon>
        <taxon>Craniata</taxon>
        <taxon>Vertebrata</taxon>
        <taxon>Euteleostomi</taxon>
        <taxon>Actinopterygii</taxon>
        <taxon>Neopterygii</taxon>
        <taxon>Teleostei</taxon>
        <taxon>Neoteleostei</taxon>
        <taxon>Acanthomorphata</taxon>
        <taxon>Zeiogadaria</taxon>
        <taxon>Gadariae</taxon>
        <taxon>Gadiformes</taxon>
        <taxon>Gadoidei</taxon>
        <taxon>Gadidae</taxon>
        <taxon>Gadus</taxon>
    </lineage>
</organism>
<keyword evidence="4" id="KW-1185">Reference proteome</keyword>
<sequence>MEIMEIIACRWFCWSRPSGSVQDFSMIDWDVTVQQDLRNVEEILERADGILAEEEDVLSQEAMFEDLVRSETHHWELWENEEQLGPMCASELAEAGVLGLDEDLDYPDCHTRDWCPTPTPSSGSESLLDSCYRVEDRTPSGFDLPGDRVDLLPELRNIHILDELILEENLEIHKLRRQVETLEEERRGAHRGEQHPSAGSGSVGQREERQAFRHKLQKETMEVERMETSLKQELASGSSRTRKVVKCSALVTFGTLDPDDQELCDDLLSGSRRRSHRALQQNLEEPLRDTPGQECHEDSDEQHDEESLNCDLYPLAADVDETSEPLPTLNLTTIRNSQYDLEGLPPEEGLEPQSARAEMETDMEPGGSDLTCKPEASLIPEMGPEDGAFDPGGEPTLPPGPKPRAISLEATAVSMEIQERPCSVEPTSEPSPTPTPPLCDPPPCDPPPCDPSPCDPPPCDPPPCDPPPCDPPLCDPPTEAPPKERKHRPLSGGDGLLGSAVSGHSNNNHNNNNPLSEESPASFMEDALDTDNAAMAPACNGTSQYPLGSQTPMGLCSSVPPSPPLETPGELMACDPCGRSDDCEDVADGFQRSASTRISRTFLPAHQPTVKQEDYSEISDFKTPIVLDTGSGVMKAGFADEELPAIIFPTVIGLPKYEEMMNGSSEREGFIGHDAQHMRGVLALRYPMKNGVIHNWDDMEKIWHHAFQQLGADPEDHPVMLTEAPMSPLHNRQRAVEVMFERFCVPYVYVAMQAVLALYAAGRCTGVVLDSGDGASHSVPVYEGYSLPHAVQRFPLAGLDVTLHLTKLLQEQGVCMRTSAELEIVREMKERCCRVALDYEVELAPGGPSAGREMSYTLPDGQVVCLDTERFRAPEILFRPELIGRDHYGMHESLYKSVLSTDVDLRRELLGNIVLSGGNTLLAGLPERLQRELGCLEPGGPGGRVRVSSPADRGSSVWRGGRGAGQHAGTGGLRLDQPGGVRGVRPPDRLQEVLLSRPQVSASHVTCNMCV</sequence>
<dbReference type="InterPro" id="IPR004000">
    <property type="entry name" value="Actin"/>
</dbReference>
<feature type="compositionally biased region" description="Low complexity" evidence="2">
    <location>
        <begin position="498"/>
        <end position="519"/>
    </location>
</feature>
<dbReference type="AlphaFoldDB" id="A0A8C5ARK9"/>
<evidence type="ECO:0000313" key="3">
    <source>
        <dbReference type="Ensembl" id="ENSGMOP00000035513.1"/>
    </source>
</evidence>
<name>A0A8C5ARK9_GADMO</name>
<feature type="region of interest" description="Disordered" evidence="2">
    <location>
        <begin position="418"/>
        <end position="439"/>
    </location>
</feature>
<feature type="region of interest" description="Disordered" evidence="2">
    <location>
        <begin position="378"/>
        <end position="404"/>
    </location>
</feature>
<accession>A0A8C5ARK9</accession>
<reference evidence="3" key="2">
    <citation type="submission" date="2025-09" db="UniProtKB">
        <authorList>
            <consortium name="Ensembl"/>
        </authorList>
    </citation>
    <scope>IDENTIFICATION</scope>
</reference>
<feature type="compositionally biased region" description="Gly residues" evidence="2">
    <location>
        <begin position="960"/>
        <end position="972"/>
    </location>
</feature>
<dbReference type="OMA" id="WELWENE"/>
<feature type="region of interest" description="Disordered" evidence="2">
    <location>
        <begin position="184"/>
        <end position="238"/>
    </location>
</feature>
<dbReference type="PROSITE" id="PS01132">
    <property type="entry name" value="ACTINS_ACT_LIKE"/>
    <property type="match status" value="1"/>
</dbReference>
<dbReference type="Ensembl" id="ENSGMOT00000059997.1">
    <property type="protein sequence ID" value="ENSGMOP00000035513.1"/>
    <property type="gene ID" value="ENSGMOG00000024555.1"/>
</dbReference>
<evidence type="ECO:0000313" key="4">
    <source>
        <dbReference type="Proteomes" id="UP000694546"/>
    </source>
</evidence>
<dbReference type="GO" id="GO:0005856">
    <property type="term" value="C:cytoskeleton"/>
    <property type="evidence" value="ECO:0007669"/>
    <property type="project" value="UniProtKB-SubCell"/>
</dbReference>
<dbReference type="GeneTree" id="ENSGT00940000166728"/>
<comment type="similarity">
    <text evidence="1">Belongs to the actin family.</text>
</comment>
<dbReference type="SUPFAM" id="SSF53067">
    <property type="entry name" value="Actin-like ATPase domain"/>
    <property type="match status" value="2"/>
</dbReference>
<protein>
    <submittedName>
        <fullName evidence="3">Uncharacterized protein</fullName>
    </submittedName>
</protein>
<reference evidence="3" key="1">
    <citation type="submission" date="2025-08" db="UniProtKB">
        <authorList>
            <consortium name="Ensembl"/>
        </authorList>
    </citation>
    <scope>IDENTIFICATION</scope>
</reference>
<dbReference type="Gene3D" id="3.30.420.40">
    <property type="match status" value="2"/>
</dbReference>
<proteinExistence type="inferred from homology"/>
<dbReference type="Proteomes" id="UP000694546">
    <property type="component" value="Chromosome 21"/>
</dbReference>
<feature type="compositionally biased region" description="Basic and acidic residues" evidence="2">
    <location>
        <begin position="184"/>
        <end position="194"/>
    </location>
</feature>
<feature type="compositionally biased region" description="Pro residues" evidence="2">
    <location>
        <begin position="429"/>
        <end position="439"/>
    </location>
</feature>
<dbReference type="Gene3D" id="3.90.640.10">
    <property type="entry name" value="Actin, Chain A, domain 4"/>
    <property type="match status" value="1"/>
</dbReference>